<gene>
    <name evidence="2" type="ORF">GCM10011583_69340</name>
</gene>
<feature type="region of interest" description="Disordered" evidence="1">
    <location>
        <begin position="506"/>
        <end position="541"/>
    </location>
</feature>
<dbReference type="Proteomes" id="UP000660265">
    <property type="component" value="Unassembled WGS sequence"/>
</dbReference>
<feature type="compositionally biased region" description="Pro residues" evidence="1">
    <location>
        <begin position="763"/>
        <end position="853"/>
    </location>
</feature>
<accession>A0ABQ2EY43</accession>
<feature type="region of interest" description="Disordered" evidence="1">
    <location>
        <begin position="617"/>
        <end position="853"/>
    </location>
</feature>
<proteinExistence type="predicted"/>
<protein>
    <submittedName>
        <fullName evidence="2">Uncharacterized protein</fullName>
    </submittedName>
</protein>
<name>A0ABQ2EY43_9ACTN</name>
<feature type="compositionally biased region" description="Low complexity" evidence="1">
    <location>
        <begin position="401"/>
        <end position="416"/>
    </location>
</feature>
<evidence type="ECO:0000256" key="1">
    <source>
        <dbReference type="SAM" id="MobiDB-lite"/>
    </source>
</evidence>
<keyword evidence="3" id="KW-1185">Reference proteome</keyword>
<dbReference type="EMBL" id="BMMV01000035">
    <property type="protein sequence ID" value="GGK27460.1"/>
    <property type="molecule type" value="Genomic_DNA"/>
</dbReference>
<feature type="compositionally biased region" description="Pro residues" evidence="1">
    <location>
        <begin position="676"/>
        <end position="706"/>
    </location>
</feature>
<feature type="region of interest" description="Disordered" evidence="1">
    <location>
        <begin position="1"/>
        <end position="221"/>
    </location>
</feature>
<evidence type="ECO:0000313" key="3">
    <source>
        <dbReference type="Proteomes" id="UP000660265"/>
    </source>
</evidence>
<feature type="compositionally biased region" description="Pro residues" evidence="1">
    <location>
        <begin position="101"/>
        <end position="113"/>
    </location>
</feature>
<feature type="compositionally biased region" description="Pro residues" evidence="1">
    <location>
        <begin position="417"/>
        <end position="427"/>
    </location>
</feature>
<feature type="region of interest" description="Disordered" evidence="1">
    <location>
        <begin position="401"/>
        <end position="437"/>
    </location>
</feature>
<feature type="compositionally biased region" description="Pro residues" evidence="1">
    <location>
        <begin position="716"/>
        <end position="737"/>
    </location>
</feature>
<comment type="caution">
    <text evidence="2">The sequence shown here is derived from an EMBL/GenBank/DDBJ whole genome shotgun (WGS) entry which is preliminary data.</text>
</comment>
<feature type="compositionally biased region" description="Pro residues" evidence="1">
    <location>
        <begin position="49"/>
        <end position="63"/>
    </location>
</feature>
<organism evidence="2 3">
    <name type="scientific">Streptomyces camponoticapitis</name>
    <dbReference type="NCBI Taxonomy" id="1616125"/>
    <lineage>
        <taxon>Bacteria</taxon>
        <taxon>Bacillati</taxon>
        <taxon>Actinomycetota</taxon>
        <taxon>Actinomycetes</taxon>
        <taxon>Kitasatosporales</taxon>
        <taxon>Streptomycetaceae</taxon>
        <taxon>Streptomyces</taxon>
    </lineage>
</organism>
<sequence length="853" mass="84702">MTDVAGDARSAGEDSGVPTADPRTLWQLAGAQQQPDIDLRGGPATAPEPAAPDGPPADAPVPAPEEAAPAPAPAERAPAPADANASTPQEVSAQGMAPAPREAPPVPPAPLQVPAPFDAPEAGNTQPPQADPPPADPPQADSPELWQVAGAQQPPIVDMRDGTVRVPEPAEPDPPADPPAPVPVPLEAAPVPPPADGGDDLPDGQIVNPRANEPAPAPSFKWNELGGRTADGMIAGNSLGGVRGPLTGAAGALVGGTWNAGEYVNRFPDSRRILRDMDGAIPPDPSMDPLNPAFQPTRGEVSAGVARPPGTEVGPYLGQAGTPAADLAKDVGNGSGIGGMVGTVAEKAAPIGRAAGTVYGLGVYGTNHPDQMQALSDAAKASEPGYAMGEAIAEARGVEIPPQQDASQPPQANPGGAAPPAPAPPPEDPLRDLANEPAPVPAFKWNEFGARTVDGMIAGTSVGGAVGPWTALAAGVGGGVWNASEYVNRFPDARRLVQGIDGAIPLDPSMDPLIQESSPTRGDVSSGAASPPPAARVGPHLGQVGTPAADFTKDVGFGSGIGGVVDAVVKGVSPVGRVAGTVYGLGVYGTNHPDQMQALTDTLAAADPGYAVGQVLAEQRASQPAPEVPAPVPPPPPVDPNAPTPRELLSDVAPPPMDLLGPTPQDIAAGVVTPEVPGPVLPPAPVPVPLPDRPEPPVDPNAPPAPEIAADVAPAPVLPPAPAPVPLPAPPPPPPVESPREILADVAPPPADPFAPSLGEMTAPPPPPPPAPEPAAGPPPPPAPEPAPAPPPAPEPAPPPPPPPPPAPEPPPPPPAPEPPPPPPAPEPPPPPPAPEPPPPPPAPEPPPPPPAP</sequence>
<feature type="compositionally biased region" description="Low complexity" evidence="1">
    <location>
        <begin position="64"/>
        <end position="85"/>
    </location>
</feature>
<feature type="compositionally biased region" description="Pro residues" evidence="1">
    <location>
        <begin position="626"/>
        <end position="643"/>
    </location>
</feature>
<evidence type="ECO:0000313" key="2">
    <source>
        <dbReference type="EMBL" id="GGK27460.1"/>
    </source>
</evidence>
<feature type="compositionally biased region" description="Pro residues" evidence="1">
    <location>
        <begin position="172"/>
        <end position="195"/>
    </location>
</feature>
<reference evidence="3" key="1">
    <citation type="journal article" date="2019" name="Int. J. Syst. Evol. Microbiol.">
        <title>The Global Catalogue of Microorganisms (GCM) 10K type strain sequencing project: providing services to taxonomists for standard genome sequencing and annotation.</title>
        <authorList>
            <consortium name="The Broad Institute Genomics Platform"/>
            <consortium name="The Broad Institute Genome Sequencing Center for Infectious Disease"/>
            <person name="Wu L."/>
            <person name="Ma J."/>
        </authorList>
    </citation>
    <scope>NUCLEOTIDE SEQUENCE [LARGE SCALE GENOMIC DNA]</scope>
    <source>
        <strain evidence="3">CGMCC 4.7275</strain>
    </source>
</reference>